<comment type="caution">
    <text evidence="3">The sequence shown here is derived from an EMBL/GenBank/DDBJ whole genome shotgun (WGS) entry which is preliminary data.</text>
</comment>
<feature type="domain" description="DUF4274" evidence="2">
    <location>
        <begin position="74"/>
        <end position="108"/>
    </location>
</feature>
<reference evidence="3 4" key="1">
    <citation type="submission" date="2021-03" db="EMBL/GenBank/DDBJ databases">
        <authorList>
            <person name="Kim M.K."/>
        </authorList>
    </citation>
    <scope>NUCLEOTIDE SEQUENCE [LARGE SCALE GENOMIC DNA]</scope>
    <source>
        <strain evidence="3 4">BT442</strain>
    </source>
</reference>
<keyword evidence="1" id="KW-0732">Signal</keyword>
<dbReference type="Pfam" id="PF14096">
    <property type="entry name" value="DUF4274"/>
    <property type="match status" value="1"/>
</dbReference>
<evidence type="ECO:0000313" key="3">
    <source>
        <dbReference type="EMBL" id="MBO2011415.1"/>
    </source>
</evidence>
<keyword evidence="4" id="KW-1185">Reference proteome</keyword>
<evidence type="ECO:0000259" key="2">
    <source>
        <dbReference type="Pfam" id="PF14096"/>
    </source>
</evidence>
<sequence>MRYKRWLRKLKRWLRNAVQAAVYVAFRLKTNLAQQLNMAHAISQERANFLEANFFQFSFEEREPDRTLFDTITSPTELHYMAHIYNWDDGPEVLGWIIDSPYCDRGTSAMIF</sequence>
<feature type="signal peptide" evidence="1">
    <location>
        <begin position="1"/>
        <end position="20"/>
    </location>
</feature>
<proteinExistence type="predicted"/>
<feature type="chain" id="PRO_5046817822" evidence="1">
    <location>
        <begin position="21"/>
        <end position="112"/>
    </location>
</feature>
<evidence type="ECO:0000313" key="4">
    <source>
        <dbReference type="Proteomes" id="UP000664369"/>
    </source>
</evidence>
<protein>
    <submittedName>
        <fullName evidence="3">DUF4274 domain-containing protein</fullName>
    </submittedName>
</protein>
<dbReference type="Proteomes" id="UP000664369">
    <property type="component" value="Unassembled WGS sequence"/>
</dbReference>
<organism evidence="3 4">
    <name type="scientific">Hymenobacter negativus</name>
    <dbReference type="NCBI Taxonomy" id="2795026"/>
    <lineage>
        <taxon>Bacteria</taxon>
        <taxon>Pseudomonadati</taxon>
        <taxon>Bacteroidota</taxon>
        <taxon>Cytophagia</taxon>
        <taxon>Cytophagales</taxon>
        <taxon>Hymenobacteraceae</taxon>
        <taxon>Hymenobacter</taxon>
    </lineage>
</organism>
<accession>A0ABS3QJI0</accession>
<dbReference type="InterPro" id="IPR025369">
    <property type="entry name" value="DUF4274"/>
</dbReference>
<evidence type="ECO:0000256" key="1">
    <source>
        <dbReference type="SAM" id="SignalP"/>
    </source>
</evidence>
<name>A0ABS3QJI0_9BACT</name>
<dbReference type="RefSeq" id="WP_208177105.1">
    <property type="nucleotide sequence ID" value="NZ_JAGETZ010000011.1"/>
</dbReference>
<dbReference type="EMBL" id="JAGETZ010000011">
    <property type="protein sequence ID" value="MBO2011415.1"/>
    <property type="molecule type" value="Genomic_DNA"/>
</dbReference>
<gene>
    <name evidence="3" type="ORF">J4E00_20290</name>
</gene>